<dbReference type="Proteomes" id="UP000015103">
    <property type="component" value="Unassembled WGS sequence"/>
</dbReference>
<sequence>MLYYCAIMIHLDMCLRELHALENYQLIITTEMAYNVEPTESGKLMAKYYIAFETMKIFMKVKGTENLSEMLELLAQCHEFEDIQLRRNEKSALNLMNSHKEQEFIRFPLQGKVKTRQMKTNCLIQSVLGTLQISDISLKQETVKIMRLAQRLLNGLSLFLWQNNFYQALASTLILNKCVHARLWENSPYVSRQLPGIGPTLASLLVSANKTTFQAILESNPRDLERIINRKPPMGNQLLEAAAKIPQYEVEVSYGSSDKKITIILKILNAFEVQYGNTLHRCSLLVADNNTLLKKEKICDQAILAHCGEFQFSVFIRHQENFNEFIVHLISDSLVGIDVKHTYKIIGGAAVKQRSICQPKNNEGPSKELKSNKASSRGNANKTSNVSNKRTAKENKPIKKQIQCSLEQYSFVPKRGKLLHQSSNNPTLNEENEVTSTQDVHRSHYFSCDYAPTHEMNTELAITQQSETTISDYDGEGWTDSSFNGCMMFGNNTKQVDPSCTNIAQTKGEYYYEVVDSDSEGWTDSGISSFNRSVISRNSYKQEDPVNKTITQAKVEPQPRYKGTSNVFGSEFKEESKRLFQREPITLSPNSTFNDQVELAEEEKTTKNKKCFYPLFMPFGFETREILVENSSDETTLARVEKNQGFTECNYQQKIIPEICKEGNANIEKNMENRNVENRETHDKNASKVDLSHSQQNQEKMTEESEHITGEIQEVSRIVIGNNELGEQSIDKTENSDELLDEDLLLNIDLELSLGDISSDDIDVEEIKNKDNTSNEVGKISLKSKTVQNVKSSSLNGKACDKNNENKLENPSFDGIPSEIEKQDQFNVNNYEANSNFEELQLNSKFSSNIDSKPRAEVELPDKFSRSSKLNCNNNLKKENKAIQEVRMHSSQNLGFDVDELLDQSPKDEGKEKISSSLSSAPNEEELFQLENNKLAHDDNLNLINPHIVKKTDILKRKQLFKNERSKIPYQFGNDDIRVSKADRIKMVSNKENLLPVNNYWSARSYIESGMYRVNNKIYGQAFGNESFLYQSQATGTSVELNDDERDLDRIGEQNYLRDGYGDPFAPIYPSSALNKMTVEEKHVEQTNTRNKKPSLLMYNEFGVSSRSCYEMQESDLNRSRPSQSFIRESGPDTAVHSFGTPSWPLASSSSVPNWATNVPCRKPLSSVNNCSSSQQSLHNLRNANVNVERQYSPCNSQKSYGEYLFIENQSNNQNSVFSQKADISQIKLPTFQPYFRKYRPRYDTRWKNFRKFPVCTSSSNRSNRSPYIDIQQGTRNSTVLQKAGNLSQRNSVAVESQDYRRRMQPCGSVLGEPSERSRYPLLGKKITNRQPDQMSYSHPSQMYSSFDNAISQSSSLRGPMSMFGTSEKENLVQFQFTNDIENSPKAEEYLPTFESISGNLGFPMTHNVHEISPSPPLSGDEFQDAAVEERYTPRESTNFEDFCFNKENPFF</sequence>
<name>T1HTP1_RHOPR</name>
<feature type="region of interest" description="Disordered" evidence="1">
    <location>
        <begin position="673"/>
        <end position="708"/>
    </location>
</feature>
<keyword evidence="4" id="KW-1185">Reference proteome</keyword>
<organism evidence="3 4">
    <name type="scientific">Rhodnius prolixus</name>
    <name type="common">Triatomid bug</name>
    <dbReference type="NCBI Taxonomy" id="13249"/>
    <lineage>
        <taxon>Eukaryota</taxon>
        <taxon>Metazoa</taxon>
        <taxon>Ecdysozoa</taxon>
        <taxon>Arthropoda</taxon>
        <taxon>Hexapoda</taxon>
        <taxon>Insecta</taxon>
        <taxon>Pterygota</taxon>
        <taxon>Neoptera</taxon>
        <taxon>Paraneoptera</taxon>
        <taxon>Hemiptera</taxon>
        <taxon>Heteroptera</taxon>
        <taxon>Panheteroptera</taxon>
        <taxon>Cimicomorpha</taxon>
        <taxon>Reduviidae</taxon>
        <taxon>Triatominae</taxon>
        <taxon>Rhodnius</taxon>
    </lineage>
</organism>
<evidence type="ECO:0000259" key="2">
    <source>
        <dbReference type="SMART" id="SM00973"/>
    </source>
</evidence>
<feature type="compositionally biased region" description="Polar residues" evidence="1">
    <location>
        <begin position="372"/>
        <end position="389"/>
    </location>
</feature>
<dbReference type="InterPro" id="IPR004179">
    <property type="entry name" value="Sec63-dom"/>
</dbReference>
<protein>
    <submittedName>
        <fullName evidence="3">SEC63 domain-containing protein</fullName>
    </submittedName>
</protein>
<reference evidence="3" key="1">
    <citation type="submission" date="2015-05" db="UniProtKB">
        <authorList>
            <consortium name="EnsemblMetazoa"/>
        </authorList>
    </citation>
    <scope>IDENTIFICATION</scope>
</reference>
<accession>T1HTP1</accession>
<dbReference type="GO" id="GO:0051321">
    <property type="term" value="P:meiotic cell cycle"/>
    <property type="evidence" value="ECO:0007669"/>
    <property type="project" value="UniProtKB-KW"/>
</dbReference>
<dbReference type="SMART" id="SM00973">
    <property type="entry name" value="Sec63"/>
    <property type="match status" value="1"/>
</dbReference>
<dbReference type="Pfam" id="PF02889">
    <property type="entry name" value="Sec63"/>
    <property type="match status" value="1"/>
</dbReference>
<feature type="region of interest" description="Disordered" evidence="1">
    <location>
        <begin position="357"/>
        <end position="397"/>
    </location>
</feature>
<feature type="domain" description="SEC63" evidence="2">
    <location>
        <begin position="38"/>
        <end position="345"/>
    </location>
</feature>
<dbReference type="eggNOG" id="KOG0952">
    <property type="taxonomic scope" value="Eukaryota"/>
</dbReference>
<dbReference type="VEuPathDB" id="VectorBase:RPRC007411"/>
<dbReference type="STRING" id="13249.T1HTP1"/>
<dbReference type="EMBL" id="ACPB03000527">
    <property type="status" value="NOT_ANNOTATED_CDS"/>
    <property type="molecule type" value="Genomic_DNA"/>
</dbReference>
<evidence type="ECO:0000256" key="1">
    <source>
        <dbReference type="SAM" id="MobiDB-lite"/>
    </source>
</evidence>
<dbReference type="SUPFAM" id="SSF158702">
    <property type="entry name" value="Sec63 N-terminal domain-like"/>
    <property type="match status" value="1"/>
</dbReference>
<dbReference type="Gene3D" id="1.10.3380.10">
    <property type="entry name" value="Sec63 N-terminal domain-like domain"/>
    <property type="match status" value="1"/>
</dbReference>
<dbReference type="InterPro" id="IPR052247">
    <property type="entry name" value="Meiotic_Crossover_Helicase"/>
</dbReference>
<evidence type="ECO:0000313" key="4">
    <source>
        <dbReference type="Proteomes" id="UP000015103"/>
    </source>
</evidence>
<evidence type="ECO:0000313" key="3">
    <source>
        <dbReference type="EnsemblMetazoa" id="RPRC007411-PA"/>
    </source>
</evidence>
<dbReference type="EnsemblMetazoa" id="RPRC007411-RA">
    <property type="protein sequence ID" value="RPRC007411-PA"/>
    <property type="gene ID" value="RPRC007411"/>
</dbReference>
<proteinExistence type="predicted"/>
<dbReference type="PANTHER" id="PTHR47835">
    <property type="entry name" value="HFM1, ATP DEPENDENT DNA HELICASE HOMOLOG"/>
    <property type="match status" value="1"/>
</dbReference>
<feature type="compositionally biased region" description="Basic and acidic residues" evidence="1">
    <location>
        <begin position="673"/>
        <end position="691"/>
    </location>
</feature>
<dbReference type="GO" id="GO:0016787">
    <property type="term" value="F:hydrolase activity"/>
    <property type="evidence" value="ECO:0007669"/>
    <property type="project" value="UniProtKB-KW"/>
</dbReference>
<dbReference type="HOGENOM" id="CLU_245978_0_0_1"/>
<dbReference type="InParanoid" id="T1HTP1"/>
<dbReference type="GO" id="GO:0043138">
    <property type="term" value="F:3'-5' DNA helicase activity"/>
    <property type="evidence" value="ECO:0007669"/>
    <property type="project" value="UniProtKB-EC"/>
</dbReference>
<dbReference type="PANTHER" id="PTHR47835:SF3">
    <property type="entry name" value="HELICASE FOR MEIOSIS 1"/>
    <property type="match status" value="1"/>
</dbReference>